<evidence type="ECO:0000256" key="5">
    <source>
        <dbReference type="NCBIfam" id="TIGR01927"/>
    </source>
</evidence>
<dbReference type="SFLD" id="SFLDF00009">
    <property type="entry name" value="o-succinylbenzoate_synthase"/>
    <property type="match status" value="1"/>
</dbReference>
<feature type="active site" description="Proton donor" evidence="4">
    <location>
        <position position="135"/>
    </location>
</feature>
<dbReference type="RefSeq" id="WP_023063941.1">
    <property type="nucleotide sequence ID" value="NZ_AUZM01000001.1"/>
</dbReference>
<dbReference type="SFLD" id="SFLDS00001">
    <property type="entry name" value="Enolase"/>
    <property type="match status" value="1"/>
</dbReference>
<dbReference type="GO" id="GO:0009234">
    <property type="term" value="P:menaquinone biosynthetic process"/>
    <property type="evidence" value="ECO:0007669"/>
    <property type="project" value="UniProtKB-UniRule"/>
</dbReference>
<dbReference type="Pfam" id="PF21508">
    <property type="entry name" value="MenC_N"/>
    <property type="match status" value="1"/>
</dbReference>
<dbReference type="EC" id="4.2.1.113" evidence="4 5"/>
<dbReference type="Gene3D" id="3.20.20.120">
    <property type="entry name" value="Enolase-like C-terminal domain"/>
    <property type="match status" value="1"/>
</dbReference>
<dbReference type="Gene3D" id="3.30.390.10">
    <property type="entry name" value="Enolase-like, N-terminal domain"/>
    <property type="match status" value="1"/>
</dbReference>
<accession>U7QPK6</accession>
<dbReference type="InterPro" id="IPR010196">
    <property type="entry name" value="OSB_synthase_MenC1"/>
</dbReference>
<dbReference type="Pfam" id="PF13378">
    <property type="entry name" value="MR_MLE_C"/>
    <property type="match status" value="1"/>
</dbReference>
<sequence>MVYRFQFSPYSRPFKQPLKTHHGIWEKREGIILQLTDKQGKKGDGEIAPLSWFGSETLGQALEFCQQLPQTLTLEDIIEIPDNFPACQFGFESALEENSEFLSKLKFSGLLPSGNAALPVFPTLFQQGFRTFKWKIAVHPISEELQLFQQLTELILTTINSETDKTEWVNLRLDANGGLSWEEANKWLSVCDEIKSDILKIEYLEQPLSIEQFDEMLALSRQYLTSIALDESVATLSQIRDCYQRGWRGIFVIKPAIVGSPRKLRKLCRENQIDAVFSSVFETAVGRRAALNLAAELSHPKRAVGFGVEHW</sequence>
<dbReference type="UniPathway" id="UPA00995"/>
<dbReference type="InterPro" id="IPR029017">
    <property type="entry name" value="Enolase-like_N"/>
</dbReference>
<dbReference type="InterPro" id="IPR041338">
    <property type="entry name" value="OSBS_N"/>
</dbReference>
<dbReference type="GO" id="GO:0043748">
    <property type="term" value="F:O-succinylbenzoate synthase activity"/>
    <property type="evidence" value="ECO:0007669"/>
    <property type="project" value="UniProtKB-EC"/>
</dbReference>
<feature type="binding site" evidence="4">
    <location>
        <position position="230"/>
    </location>
    <ligand>
        <name>Mg(2+)</name>
        <dbReference type="ChEBI" id="CHEBI:18420"/>
    </ligand>
</feature>
<dbReference type="PANTHER" id="PTHR48073">
    <property type="entry name" value="O-SUCCINYLBENZOATE SYNTHASE-RELATED"/>
    <property type="match status" value="1"/>
</dbReference>
<dbReference type="NCBIfam" id="TIGR01927">
    <property type="entry name" value="menC_gam_Gplu"/>
    <property type="match status" value="1"/>
</dbReference>
<comment type="pathway">
    <text evidence="4">Cofactor biosynthesis; phylloquinone biosynthesis.</text>
</comment>
<feature type="active site" description="Proton acceptor" evidence="4">
    <location>
        <position position="254"/>
    </location>
</feature>
<evidence type="ECO:0000313" key="9">
    <source>
        <dbReference type="Proteomes" id="UP000017127"/>
    </source>
</evidence>
<keyword evidence="2 4" id="KW-0460">Magnesium</keyword>
<dbReference type="Proteomes" id="UP000017127">
    <property type="component" value="Unassembled WGS sequence"/>
</dbReference>
<dbReference type="GO" id="GO:0042372">
    <property type="term" value="P:phylloquinone biosynthetic process"/>
    <property type="evidence" value="ECO:0007669"/>
    <property type="project" value="UniProtKB-UniRule"/>
</dbReference>
<comment type="similarity">
    <text evidence="4">Belongs to the mandelate racemase/muconate lactonizing enzyme family. MenC type 1 subfamily.</text>
</comment>
<proteinExistence type="inferred from homology"/>
<evidence type="ECO:0000256" key="3">
    <source>
        <dbReference type="ARBA" id="ARBA00023239"/>
    </source>
</evidence>
<dbReference type="PATRIC" id="fig|1348334.3.peg.128"/>
<reference evidence="8 9" key="1">
    <citation type="journal article" date="2013" name="Front. Microbiol.">
        <title>Comparative genomic analyses of the cyanobacterium, Lyngbya aestuarii BL J, a powerful hydrogen producer.</title>
        <authorList>
            <person name="Kothari A."/>
            <person name="Vaughn M."/>
            <person name="Garcia-Pichel F."/>
        </authorList>
    </citation>
    <scope>NUCLEOTIDE SEQUENCE [LARGE SCALE GENOMIC DNA]</scope>
    <source>
        <strain evidence="8 9">BL J</strain>
    </source>
</reference>
<protein>
    <recommendedName>
        <fullName evidence="4 5">o-succinylbenzoate synthase</fullName>
        <shortName evidence="4">OSB synthase</shortName>
        <shortName evidence="4">OSBS</shortName>
        <ecNumber evidence="4 5">4.2.1.113</ecNumber>
    </recommendedName>
    <alternativeName>
        <fullName evidence="4">4-(2'-carboxyphenyl)-4-oxybutyric acid synthase</fullName>
    </alternativeName>
    <alternativeName>
        <fullName evidence="4">o-succinylbenzoic acid synthase</fullName>
    </alternativeName>
</protein>
<dbReference type="HAMAP" id="MF_00470">
    <property type="entry name" value="MenC_1"/>
    <property type="match status" value="1"/>
</dbReference>
<evidence type="ECO:0000259" key="6">
    <source>
        <dbReference type="Pfam" id="PF13378"/>
    </source>
</evidence>
<keyword evidence="1 4" id="KW-0479">Metal-binding</keyword>
<name>U7QPK6_9CYAN</name>
<comment type="function">
    <text evidence="4">Converts 2-succinyl-6-hydroxy-2,4-cyclohexadiene-1-carboxylate (SHCHC) to 2-succinylbenzoate (OSB).</text>
</comment>
<dbReference type="CDD" id="cd03320">
    <property type="entry name" value="OSBS"/>
    <property type="match status" value="1"/>
</dbReference>
<evidence type="ECO:0000259" key="7">
    <source>
        <dbReference type="Pfam" id="PF21508"/>
    </source>
</evidence>
<dbReference type="InterPro" id="IPR036849">
    <property type="entry name" value="Enolase-like_C_sf"/>
</dbReference>
<dbReference type="PANTHER" id="PTHR48073:SF2">
    <property type="entry name" value="O-SUCCINYLBENZOATE SYNTHASE"/>
    <property type="match status" value="1"/>
</dbReference>
<dbReference type="SUPFAM" id="SSF51604">
    <property type="entry name" value="Enolase C-terminal domain-like"/>
    <property type="match status" value="1"/>
</dbReference>
<dbReference type="EMBL" id="AUZM01000001">
    <property type="protein sequence ID" value="ERT09879.1"/>
    <property type="molecule type" value="Genomic_DNA"/>
</dbReference>
<evidence type="ECO:0000256" key="4">
    <source>
        <dbReference type="HAMAP-Rule" id="MF_00470"/>
    </source>
</evidence>
<dbReference type="InterPro" id="IPR029065">
    <property type="entry name" value="Enolase_C-like"/>
</dbReference>
<organism evidence="8 9">
    <name type="scientific">Lyngbya aestuarii BL J</name>
    <dbReference type="NCBI Taxonomy" id="1348334"/>
    <lineage>
        <taxon>Bacteria</taxon>
        <taxon>Bacillati</taxon>
        <taxon>Cyanobacteriota</taxon>
        <taxon>Cyanophyceae</taxon>
        <taxon>Oscillatoriophycideae</taxon>
        <taxon>Oscillatoriales</taxon>
        <taxon>Microcoleaceae</taxon>
        <taxon>Lyngbya</taxon>
    </lineage>
</organism>
<dbReference type="OrthoDB" id="9802699at2"/>
<dbReference type="SUPFAM" id="SSF54826">
    <property type="entry name" value="Enolase N-terminal domain-like"/>
    <property type="match status" value="1"/>
</dbReference>
<feature type="domain" description="OSBS enolase-like N-terminal" evidence="7">
    <location>
        <begin position="10"/>
        <end position="97"/>
    </location>
</feature>
<evidence type="ECO:0000256" key="2">
    <source>
        <dbReference type="ARBA" id="ARBA00022842"/>
    </source>
</evidence>
<comment type="pathway">
    <text evidence="4">Quinol/quinone metabolism; 1,4-dihydroxy-2-naphthoate biosynthesis; 1,4-dihydroxy-2-naphthoate from chorismate: step 4/7.</text>
</comment>
<evidence type="ECO:0000313" key="8">
    <source>
        <dbReference type="EMBL" id="ERT09879.1"/>
    </source>
</evidence>
<comment type="caution">
    <text evidence="8">The sequence shown here is derived from an EMBL/GenBank/DDBJ whole genome shotgun (WGS) entry which is preliminary data.</text>
</comment>
<evidence type="ECO:0000256" key="1">
    <source>
        <dbReference type="ARBA" id="ARBA00022723"/>
    </source>
</evidence>
<keyword evidence="3 4" id="KW-0456">Lyase</keyword>
<dbReference type="SFLD" id="SFLDG00180">
    <property type="entry name" value="muconate_cycloisomerase"/>
    <property type="match status" value="1"/>
</dbReference>
<feature type="binding site" evidence="4">
    <location>
        <position position="174"/>
    </location>
    <ligand>
        <name>Mg(2+)</name>
        <dbReference type="ChEBI" id="CHEBI:18420"/>
    </ligand>
</feature>
<feature type="domain" description="Enolase C-terminal" evidence="6">
    <location>
        <begin position="126"/>
        <end position="300"/>
    </location>
</feature>
<dbReference type="NCBIfam" id="NF002739">
    <property type="entry name" value="PRK02714.1"/>
    <property type="match status" value="1"/>
</dbReference>
<comment type="cofactor">
    <cofactor evidence="4">
        <name>a divalent metal cation</name>
        <dbReference type="ChEBI" id="CHEBI:60240"/>
    </cofactor>
</comment>
<dbReference type="UniPathway" id="UPA01057">
    <property type="reaction ID" value="UER00165"/>
</dbReference>
<keyword evidence="9" id="KW-1185">Reference proteome</keyword>
<feature type="binding site" evidence="4">
    <location>
        <position position="205"/>
    </location>
    <ligand>
        <name>Mg(2+)</name>
        <dbReference type="ChEBI" id="CHEBI:18420"/>
    </ligand>
</feature>
<dbReference type="GO" id="GO:0000287">
    <property type="term" value="F:magnesium ion binding"/>
    <property type="evidence" value="ECO:0007669"/>
    <property type="project" value="UniProtKB-UniRule"/>
</dbReference>
<dbReference type="AlphaFoldDB" id="U7QPK6"/>
<gene>
    <name evidence="4 8" type="primary">menC</name>
    <name evidence="8" type="ORF">M595_0130</name>
</gene>
<comment type="catalytic activity">
    <reaction evidence="4">
        <text>(1R,6R)-6-hydroxy-2-succinyl-cyclohexa-2,4-diene-1-carboxylate = 2-succinylbenzoate + H2O</text>
        <dbReference type="Rhea" id="RHEA:10196"/>
        <dbReference type="ChEBI" id="CHEBI:15377"/>
        <dbReference type="ChEBI" id="CHEBI:18325"/>
        <dbReference type="ChEBI" id="CHEBI:58689"/>
        <dbReference type="EC" id="4.2.1.113"/>
    </reaction>
</comment>